<keyword evidence="7 8" id="KW-0472">Membrane</keyword>
<feature type="transmembrane region" description="Helical" evidence="8">
    <location>
        <begin position="326"/>
        <end position="344"/>
    </location>
</feature>
<accession>A0A261UBB6</accession>
<dbReference type="GO" id="GO:0033214">
    <property type="term" value="P:siderophore-iron import into cell"/>
    <property type="evidence" value="ECO:0007669"/>
    <property type="project" value="TreeGrafter"/>
</dbReference>
<keyword evidence="6 8" id="KW-1133">Transmembrane helix</keyword>
<comment type="subcellular location">
    <subcellularLocation>
        <location evidence="1">Cell membrane</location>
        <topology evidence="1">Multi-pass membrane protein</topology>
    </subcellularLocation>
</comment>
<feature type="transmembrane region" description="Helical" evidence="8">
    <location>
        <begin position="110"/>
        <end position="131"/>
    </location>
</feature>
<keyword evidence="3" id="KW-0813">Transport</keyword>
<feature type="transmembrane region" description="Helical" evidence="8">
    <location>
        <begin position="262"/>
        <end position="287"/>
    </location>
</feature>
<proteinExistence type="inferred from homology"/>
<feature type="transmembrane region" description="Helical" evidence="8">
    <location>
        <begin position="137"/>
        <end position="156"/>
    </location>
</feature>
<dbReference type="PANTHER" id="PTHR30472:SF1">
    <property type="entry name" value="FE(3+) DICITRATE TRANSPORT SYSTEM PERMEASE PROTEIN FECC-RELATED"/>
    <property type="match status" value="1"/>
</dbReference>
<dbReference type="EMBL" id="NEVQ01000008">
    <property type="protein sequence ID" value="OZI59216.1"/>
    <property type="molecule type" value="Genomic_DNA"/>
</dbReference>
<feature type="transmembrane region" description="Helical" evidence="8">
    <location>
        <begin position="299"/>
        <end position="320"/>
    </location>
</feature>
<dbReference type="FunFam" id="1.10.3470.10:FF:000001">
    <property type="entry name" value="Vitamin B12 ABC transporter permease BtuC"/>
    <property type="match status" value="1"/>
</dbReference>
<evidence type="ECO:0000256" key="2">
    <source>
        <dbReference type="ARBA" id="ARBA00007935"/>
    </source>
</evidence>
<feature type="transmembrane region" description="Helical" evidence="8">
    <location>
        <begin position="26"/>
        <end position="48"/>
    </location>
</feature>
<dbReference type="SUPFAM" id="SSF81345">
    <property type="entry name" value="ABC transporter involved in vitamin B12 uptake, BtuC"/>
    <property type="match status" value="1"/>
</dbReference>
<evidence type="ECO:0000256" key="8">
    <source>
        <dbReference type="SAM" id="Phobius"/>
    </source>
</evidence>
<reference evidence="9 10" key="1">
    <citation type="submission" date="2017-05" db="EMBL/GenBank/DDBJ databases">
        <title>Complete and WGS of Bordetella genogroups.</title>
        <authorList>
            <person name="Spilker T."/>
            <person name="LiPuma J."/>
        </authorList>
    </citation>
    <scope>NUCLEOTIDE SEQUENCE [LARGE SCALE GENOMIC DNA]</scope>
    <source>
        <strain evidence="9 10">AU9919</strain>
    </source>
</reference>
<keyword evidence="5 8" id="KW-0812">Transmembrane</keyword>
<evidence type="ECO:0000256" key="4">
    <source>
        <dbReference type="ARBA" id="ARBA00022475"/>
    </source>
</evidence>
<name>A0A261UBB6_9BORD</name>
<dbReference type="InterPro" id="IPR037294">
    <property type="entry name" value="ABC_BtuC-like"/>
</dbReference>
<protein>
    <submittedName>
        <fullName evidence="9">ABC transporter permease</fullName>
    </submittedName>
</protein>
<evidence type="ECO:0000256" key="3">
    <source>
        <dbReference type="ARBA" id="ARBA00022448"/>
    </source>
</evidence>
<gene>
    <name evidence="9" type="ORF">CAL20_06260</name>
</gene>
<dbReference type="Pfam" id="PF01032">
    <property type="entry name" value="FecCD"/>
    <property type="match status" value="1"/>
</dbReference>
<keyword evidence="10" id="KW-1185">Reference proteome</keyword>
<dbReference type="Gene3D" id="1.10.3470.10">
    <property type="entry name" value="ABC transporter involved in vitamin B12 uptake, BtuC"/>
    <property type="match status" value="1"/>
</dbReference>
<comment type="similarity">
    <text evidence="2">Belongs to the binding-protein-dependent transport system permease family. FecCD subfamily.</text>
</comment>
<feature type="transmembrane region" description="Helical" evidence="8">
    <location>
        <begin position="168"/>
        <end position="189"/>
    </location>
</feature>
<keyword evidence="4" id="KW-1003">Cell membrane</keyword>
<evidence type="ECO:0000313" key="9">
    <source>
        <dbReference type="EMBL" id="OZI59216.1"/>
    </source>
</evidence>
<dbReference type="GO" id="GO:0005886">
    <property type="term" value="C:plasma membrane"/>
    <property type="evidence" value="ECO:0007669"/>
    <property type="project" value="UniProtKB-SubCell"/>
</dbReference>
<dbReference type="InterPro" id="IPR000522">
    <property type="entry name" value="ABC_transptr_permease_BtuC"/>
</dbReference>
<dbReference type="RefSeq" id="WP_094837436.1">
    <property type="nucleotide sequence ID" value="NZ_NEVQ01000008.1"/>
</dbReference>
<feature type="transmembrane region" description="Helical" evidence="8">
    <location>
        <begin position="236"/>
        <end position="256"/>
    </location>
</feature>
<comment type="caution">
    <text evidence="9">The sequence shown here is derived from an EMBL/GenBank/DDBJ whole genome shotgun (WGS) entry which is preliminary data.</text>
</comment>
<feature type="transmembrane region" description="Helical" evidence="8">
    <location>
        <begin position="209"/>
        <end position="229"/>
    </location>
</feature>
<dbReference type="AlphaFoldDB" id="A0A261UBB6"/>
<evidence type="ECO:0000256" key="7">
    <source>
        <dbReference type="ARBA" id="ARBA00023136"/>
    </source>
</evidence>
<sequence>MQTPIRLAPGLPAVANIRSGRQRARLLILSAGLAALVLLSAVSLIVGAQEIEPHTAWQAIFSFDSSNNDHLLLRHLRIPRALLAMVIGCALGAGGVLMQALTRNPLADPGLLGVNAGAAVAIAAAIAGFGVTGISGQLGFGFVGAALAGVAVYLFGGIRQGFDPLRMVLAGAALSAVLLAATQIITINSDNAVFDQFRHWAVGSLQGRGYAVLGPVAVATAGGLVLAFATARGLDAVALGAELGMVLGARPAIVWLSCATAVVLLAGAATAAAGPITFVGLIAPHLARHAGGPDHRWQLCFSMLISAMLVLAADVLGRVIARPDEISVGILSALIGGPVFVALVRRRMLEVS</sequence>
<evidence type="ECO:0000256" key="5">
    <source>
        <dbReference type="ARBA" id="ARBA00022692"/>
    </source>
</evidence>
<dbReference type="Proteomes" id="UP000216885">
    <property type="component" value="Unassembled WGS sequence"/>
</dbReference>
<dbReference type="PANTHER" id="PTHR30472">
    <property type="entry name" value="FERRIC ENTEROBACTIN TRANSPORT SYSTEM PERMEASE PROTEIN"/>
    <property type="match status" value="1"/>
</dbReference>
<dbReference type="CDD" id="cd06550">
    <property type="entry name" value="TM_ABC_iron-siderophores_like"/>
    <property type="match status" value="1"/>
</dbReference>
<feature type="transmembrane region" description="Helical" evidence="8">
    <location>
        <begin position="78"/>
        <end position="98"/>
    </location>
</feature>
<evidence type="ECO:0000313" key="10">
    <source>
        <dbReference type="Proteomes" id="UP000216885"/>
    </source>
</evidence>
<organism evidence="9 10">
    <name type="scientific">Bordetella genomosp. 4</name>
    <dbReference type="NCBI Taxonomy" id="463044"/>
    <lineage>
        <taxon>Bacteria</taxon>
        <taxon>Pseudomonadati</taxon>
        <taxon>Pseudomonadota</taxon>
        <taxon>Betaproteobacteria</taxon>
        <taxon>Burkholderiales</taxon>
        <taxon>Alcaligenaceae</taxon>
        <taxon>Bordetella</taxon>
    </lineage>
</organism>
<dbReference type="GO" id="GO:0022857">
    <property type="term" value="F:transmembrane transporter activity"/>
    <property type="evidence" value="ECO:0007669"/>
    <property type="project" value="InterPro"/>
</dbReference>
<evidence type="ECO:0000256" key="1">
    <source>
        <dbReference type="ARBA" id="ARBA00004651"/>
    </source>
</evidence>
<evidence type="ECO:0000256" key="6">
    <source>
        <dbReference type="ARBA" id="ARBA00022989"/>
    </source>
</evidence>